<comment type="caution">
    <text evidence="2">The sequence shown here is derived from an EMBL/GenBank/DDBJ whole genome shotgun (WGS) entry which is preliminary data.</text>
</comment>
<evidence type="ECO:0000313" key="3">
    <source>
        <dbReference type="Proteomes" id="UP000324800"/>
    </source>
</evidence>
<protein>
    <submittedName>
        <fullName evidence="2">Uncharacterized protein</fullName>
    </submittedName>
</protein>
<dbReference type="Proteomes" id="UP000324800">
    <property type="component" value="Unassembled WGS sequence"/>
</dbReference>
<reference evidence="2 3" key="1">
    <citation type="submission" date="2019-03" db="EMBL/GenBank/DDBJ databases">
        <title>Single cell metagenomics reveals metabolic interactions within the superorganism composed of flagellate Streblomastix strix and complex community of Bacteroidetes bacteria on its surface.</title>
        <authorList>
            <person name="Treitli S.C."/>
            <person name="Kolisko M."/>
            <person name="Husnik F."/>
            <person name="Keeling P."/>
            <person name="Hampl V."/>
        </authorList>
    </citation>
    <scope>NUCLEOTIDE SEQUENCE [LARGE SCALE GENOMIC DNA]</scope>
    <source>
        <strain evidence="2">ST1C</strain>
    </source>
</reference>
<dbReference type="EMBL" id="SNRW01008855">
    <property type="protein sequence ID" value="KAA6378885.1"/>
    <property type="molecule type" value="Genomic_DNA"/>
</dbReference>
<sequence length="241" mass="28528">MFRDNDIQNKYIIHIIAEVLAYLFKALPLPQDIAKEIIKQLKNEINFNELALLAECPENHKAILHDCYELELFNDEDLIGSSLQQLNLVKNILKYGSFNNKKKVALAIKVKIENLINQSDIYFDDEEDDWDIKVRQKAKQVLSLIISVEEQIEEQGEYEEMNATLINIKRSDEEEDDDISDIEQWFNEIYNMDNIEEDEEEEEEEEINENDDEIDEVQQILNIQFLESQLNQSKRRKLNDE</sequence>
<feature type="coiled-coil region" evidence="1">
    <location>
        <begin position="192"/>
        <end position="220"/>
    </location>
</feature>
<evidence type="ECO:0000313" key="2">
    <source>
        <dbReference type="EMBL" id="KAA6378885.1"/>
    </source>
</evidence>
<gene>
    <name evidence="2" type="ORF">EZS28_025587</name>
</gene>
<proteinExistence type="predicted"/>
<accession>A0A5J4V8R9</accession>
<organism evidence="2 3">
    <name type="scientific">Streblomastix strix</name>
    <dbReference type="NCBI Taxonomy" id="222440"/>
    <lineage>
        <taxon>Eukaryota</taxon>
        <taxon>Metamonada</taxon>
        <taxon>Preaxostyla</taxon>
        <taxon>Oxymonadida</taxon>
        <taxon>Streblomastigidae</taxon>
        <taxon>Streblomastix</taxon>
    </lineage>
</organism>
<evidence type="ECO:0000256" key="1">
    <source>
        <dbReference type="SAM" id="Coils"/>
    </source>
</evidence>
<keyword evidence="1" id="KW-0175">Coiled coil</keyword>
<name>A0A5J4V8R9_9EUKA</name>
<dbReference type="AlphaFoldDB" id="A0A5J4V8R9"/>